<dbReference type="InterPro" id="IPR040248">
    <property type="entry name" value="RRBP1"/>
</dbReference>
<feature type="coiled-coil region" evidence="1">
    <location>
        <begin position="980"/>
        <end position="1007"/>
    </location>
</feature>
<dbReference type="GO" id="GO:0005789">
    <property type="term" value="C:endoplasmic reticulum membrane"/>
    <property type="evidence" value="ECO:0007669"/>
    <property type="project" value="TreeGrafter"/>
</dbReference>
<name>A0A8J4XPA3_CHIOP</name>
<dbReference type="EMBL" id="JACEEZ010023596">
    <property type="protein sequence ID" value="KAG0711163.1"/>
    <property type="molecule type" value="Genomic_DNA"/>
</dbReference>
<dbReference type="Proteomes" id="UP000770661">
    <property type="component" value="Unassembled WGS sequence"/>
</dbReference>
<keyword evidence="1" id="KW-0175">Coiled coil</keyword>
<dbReference type="AlphaFoldDB" id="A0A8J4XPA3"/>
<protein>
    <submittedName>
        <fullName evidence="3">Ribosome-binding protein 1</fullName>
    </submittedName>
</protein>
<feature type="coiled-coil region" evidence="1">
    <location>
        <begin position="787"/>
        <end position="946"/>
    </location>
</feature>
<dbReference type="PANTHER" id="PTHR18939:SF4">
    <property type="entry name" value="RIBOSOME-BINDING PROTEIN 1"/>
    <property type="match status" value="1"/>
</dbReference>
<feature type="region of interest" description="Disordered" evidence="2">
    <location>
        <begin position="41"/>
        <end position="261"/>
    </location>
</feature>
<organism evidence="3 4">
    <name type="scientific">Chionoecetes opilio</name>
    <name type="common">Atlantic snow crab</name>
    <name type="synonym">Cancer opilio</name>
    <dbReference type="NCBI Taxonomy" id="41210"/>
    <lineage>
        <taxon>Eukaryota</taxon>
        <taxon>Metazoa</taxon>
        <taxon>Ecdysozoa</taxon>
        <taxon>Arthropoda</taxon>
        <taxon>Crustacea</taxon>
        <taxon>Multicrustacea</taxon>
        <taxon>Malacostraca</taxon>
        <taxon>Eumalacostraca</taxon>
        <taxon>Eucarida</taxon>
        <taxon>Decapoda</taxon>
        <taxon>Pleocyemata</taxon>
        <taxon>Brachyura</taxon>
        <taxon>Eubrachyura</taxon>
        <taxon>Majoidea</taxon>
        <taxon>Majidae</taxon>
        <taxon>Chionoecetes</taxon>
    </lineage>
</organism>
<feature type="compositionally biased region" description="Low complexity" evidence="2">
    <location>
        <begin position="1031"/>
        <end position="1046"/>
    </location>
</feature>
<reference evidence="3" key="1">
    <citation type="submission" date="2020-07" db="EMBL/GenBank/DDBJ databases">
        <title>The High-quality genome of the commercially important snow crab, Chionoecetes opilio.</title>
        <authorList>
            <person name="Jeong J.-H."/>
            <person name="Ryu S."/>
        </authorList>
    </citation>
    <scope>NUCLEOTIDE SEQUENCE</scope>
    <source>
        <strain evidence="3">MADBK_172401_WGS</strain>
        <tissue evidence="3">Digestive gland</tissue>
    </source>
</reference>
<sequence>MDVFVLGAVVLVLTLAVYLLATMSTKETPFEDALAEQRQKFEVENAQGKGDKQQKKPKVKKPRGKKEEGDPSGATSVQEIEAVTAPPPPEPSPSPQPTQEKKKEKKKKKETEESGGKSPVEEVHEKVNKSEAKKTETATARTAPSVAPPASPATPSPAPKDRAKDTKPSTKEGKGSAKETNAKPDTKNTTKDTTIAHKEKNKESNTKESKASKDTKVAKDANPSPKDAKNAVKDNNKDVNANTKEVKESKGKAANATKESKAIVVEFPLIADLISASDALTITSTRLADDKATSQDKKKKKDKPKNDTTTLGESKLLPMVQRAPLSGTEIQTLIDVLLNKQQQNNAGGDWVKKGRVDPITQLRRQLEEVETRLRDKDEAHSALSAKITDLCGELHGERSRSTKLKTQLEDTITNNTRQQEVAAANAKAAQTSQEKEVRATVDQEYQTKFQQQQTLLEQLQQSASSDKESATLHSSLSEAEMQIKIMRQDQEVMTQRCQQYEEHIRGLEENRAGEDGARNAQLAEYQVKLQSSDTARAQALSELTTLQGEREAMRAQITSGSTKVAQIQINLQEKLREKSDVDSRLVQVESELCSVRQVIVDQNTQIERLKEEKESLASQSVRPAAEGQENGEVHSELHPAPDTALLHSRLKEKEQTIEEQVSELTSLQKEITRLKEDLDGQREKNNELREKNHKVLEALTITEDKLMARLKQVDEATGIVEEEKAKVRAVLRRIFPEVVVDDALEQGAFLSEFETKALQVATQTAQPAKPEVVEVVKYVEKEVKVEDPALKKEVEKLSKENAELKTQVANLQENSAAAAQDSQRIRDLQNEIGAVNEKVSHYQTVLADTENLLKSLQASVECEEVAWKKRLSDKEKDLHQLVADKANLQLQVKQLQDSIEKVKEAEDMHEKHRSLEEQLQAEEKEKLSLQEKLQQAEEQLARTSTQYYVQGGGVSEDSVVELKTDNEKLRALVTVGQDASRHQEQLIEQLQKELTAAKAALAASRVSKMGYMVGWVGRNGRNNTTTTINTISQQQTSSTNGPASEEQSQEDDSQQADTASLVSASSASVTDPNSSQTPSEAPTKKPKKKRKVSNFQGELVIKLDYKRQEFNHCSLFF</sequence>
<evidence type="ECO:0000256" key="1">
    <source>
        <dbReference type="SAM" id="Coils"/>
    </source>
</evidence>
<evidence type="ECO:0000313" key="3">
    <source>
        <dbReference type="EMBL" id="KAG0711163.1"/>
    </source>
</evidence>
<feature type="compositionally biased region" description="Basic and acidic residues" evidence="2">
    <location>
        <begin position="159"/>
        <end position="219"/>
    </location>
</feature>
<keyword evidence="4" id="KW-1185">Reference proteome</keyword>
<proteinExistence type="predicted"/>
<feature type="region of interest" description="Disordered" evidence="2">
    <location>
        <begin position="288"/>
        <end position="312"/>
    </location>
</feature>
<feature type="compositionally biased region" description="Basic and acidic residues" evidence="2">
    <location>
        <begin position="109"/>
        <end position="136"/>
    </location>
</feature>
<comment type="caution">
    <text evidence="3">The sequence shown here is derived from an EMBL/GenBank/DDBJ whole genome shotgun (WGS) entry which is preliminary data.</text>
</comment>
<feature type="compositionally biased region" description="Low complexity" evidence="2">
    <location>
        <begin position="1055"/>
        <end position="1071"/>
    </location>
</feature>
<evidence type="ECO:0000313" key="4">
    <source>
        <dbReference type="Proteomes" id="UP000770661"/>
    </source>
</evidence>
<feature type="compositionally biased region" description="Pro residues" evidence="2">
    <location>
        <begin position="146"/>
        <end position="158"/>
    </location>
</feature>
<feature type="coiled-coil region" evidence="1">
    <location>
        <begin position="650"/>
        <end position="698"/>
    </location>
</feature>
<feature type="region of interest" description="Disordered" evidence="2">
    <location>
        <begin position="611"/>
        <end position="638"/>
    </location>
</feature>
<feature type="compositionally biased region" description="Pro residues" evidence="2">
    <location>
        <begin position="85"/>
        <end position="96"/>
    </location>
</feature>
<feature type="compositionally biased region" description="Basic and acidic residues" evidence="2">
    <location>
        <begin position="41"/>
        <end position="54"/>
    </location>
</feature>
<feature type="compositionally biased region" description="Basic residues" evidence="2">
    <location>
        <begin position="55"/>
        <end position="64"/>
    </location>
</feature>
<dbReference type="PANTHER" id="PTHR18939">
    <property type="entry name" value="RIBOSOME BINDING PROTEIN-1"/>
    <property type="match status" value="1"/>
</dbReference>
<feature type="compositionally biased region" description="Basic and acidic residues" evidence="2">
    <location>
        <begin position="226"/>
        <end position="237"/>
    </location>
</feature>
<feature type="region of interest" description="Disordered" evidence="2">
    <location>
        <begin position="1031"/>
        <end position="1093"/>
    </location>
</feature>
<feature type="coiled-coil region" evidence="1">
    <location>
        <begin position="359"/>
        <end position="386"/>
    </location>
</feature>
<accession>A0A8J4XPA3</accession>
<gene>
    <name evidence="3" type="primary">Rrbp1_2</name>
    <name evidence="3" type="ORF">GWK47_021220</name>
</gene>
<evidence type="ECO:0000256" key="2">
    <source>
        <dbReference type="SAM" id="MobiDB-lite"/>
    </source>
</evidence>
<dbReference type="OrthoDB" id="6368199at2759"/>